<evidence type="ECO:0000256" key="4">
    <source>
        <dbReference type="ARBA" id="ARBA00022771"/>
    </source>
</evidence>
<keyword evidence="7" id="KW-0539">Nucleus</keyword>
<dbReference type="InParanoid" id="H3DDX6"/>
<dbReference type="Pfam" id="PF23611">
    <property type="entry name" value="zf-C2H2_16"/>
    <property type="match status" value="2"/>
</dbReference>
<evidence type="ECO:0000256" key="8">
    <source>
        <dbReference type="PROSITE-ProRule" id="PRU00042"/>
    </source>
</evidence>
<feature type="domain" description="C2H2-type" evidence="10">
    <location>
        <begin position="1197"/>
        <end position="1224"/>
    </location>
</feature>
<dbReference type="FunFam" id="3.30.160.60:FF:001062">
    <property type="entry name" value="Zinc finger protein 142"/>
    <property type="match status" value="1"/>
</dbReference>
<reference evidence="12" key="1">
    <citation type="journal article" date="2004" name="Nature">
        <title>Genome duplication in the teleost fish Tetraodon nigroviridis reveals the early vertebrate proto-karyotype.</title>
        <authorList>
            <person name="Jaillon O."/>
            <person name="Aury J.-M."/>
            <person name="Brunet F."/>
            <person name="Petit J.-L."/>
            <person name="Stange-Thomann N."/>
            <person name="Mauceli E."/>
            <person name="Bouneau L."/>
            <person name="Fischer C."/>
            <person name="Ozouf-Costaz C."/>
            <person name="Bernot A."/>
            <person name="Nicaud S."/>
            <person name="Jaffe D."/>
            <person name="Fisher S."/>
            <person name="Lutfalla G."/>
            <person name="Dossat C."/>
            <person name="Segurens B."/>
            <person name="Dasilva C."/>
            <person name="Salanoubat M."/>
            <person name="Levy M."/>
            <person name="Boudet N."/>
            <person name="Castellano S."/>
            <person name="Anthouard V."/>
            <person name="Jubin C."/>
            <person name="Castelli V."/>
            <person name="Katinka M."/>
            <person name="Vacherie B."/>
            <person name="Biemont C."/>
            <person name="Skalli Z."/>
            <person name="Cattolico L."/>
            <person name="Poulain J."/>
            <person name="De Berardinis V."/>
            <person name="Cruaud C."/>
            <person name="Duprat S."/>
            <person name="Brottier P."/>
            <person name="Coutanceau J.-P."/>
            <person name="Gouzy J."/>
            <person name="Parra G."/>
            <person name="Lardier G."/>
            <person name="Chapple C."/>
            <person name="McKernan K.J."/>
            <person name="McEwan P."/>
            <person name="Bosak S."/>
            <person name="Kellis M."/>
            <person name="Volff J.-N."/>
            <person name="Guigo R."/>
            <person name="Zody M.C."/>
            <person name="Mesirov J."/>
            <person name="Lindblad-Toh K."/>
            <person name="Birren B."/>
            <person name="Nusbaum C."/>
            <person name="Kahn D."/>
            <person name="Robinson-Rechavi M."/>
            <person name="Laudet V."/>
            <person name="Schachter V."/>
            <person name="Quetier F."/>
            <person name="Saurin W."/>
            <person name="Scarpelli C."/>
            <person name="Wincker P."/>
            <person name="Lander E.S."/>
            <person name="Weissenbach J."/>
            <person name="Roest Crollius H."/>
        </authorList>
    </citation>
    <scope>NUCLEOTIDE SEQUENCE [LARGE SCALE GENOMIC DNA]</scope>
</reference>
<feature type="region of interest" description="Disordered" evidence="9">
    <location>
        <begin position="480"/>
        <end position="513"/>
    </location>
</feature>
<dbReference type="FunFam" id="3.30.160.60:FF:000446">
    <property type="entry name" value="Zinc finger protein"/>
    <property type="match status" value="1"/>
</dbReference>
<dbReference type="Gene3D" id="3.30.160.60">
    <property type="entry name" value="Classic Zinc Finger"/>
    <property type="match status" value="19"/>
</dbReference>
<dbReference type="GO" id="GO:0010468">
    <property type="term" value="P:regulation of gene expression"/>
    <property type="evidence" value="ECO:0007669"/>
    <property type="project" value="UniProtKB-ARBA"/>
</dbReference>
<evidence type="ECO:0000256" key="7">
    <source>
        <dbReference type="ARBA" id="ARBA00023242"/>
    </source>
</evidence>
<feature type="domain" description="C2H2-type" evidence="10">
    <location>
        <begin position="308"/>
        <end position="335"/>
    </location>
</feature>
<name>H3DDX6_TETNG</name>
<feature type="domain" description="C2H2-type" evidence="10">
    <location>
        <begin position="1254"/>
        <end position="1281"/>
    </location>
</feature>
<reference evidence="11" key="3">
    <citation type="submission" date="2025-09" db="UniProtKB">
        <authorList>
            <consortium name="Ensembl"/>
        </authorList>
    </citation>
    <scope>IDENTIFICATION</scope>
</reference>
<dbReference type="HOGENOM" id="CLU_001774_0_0_1"/>
<dbReference type="InterPro" id="IPR013087">
    <property type="entry name" value="Znf_C2H2_type"/>
</dbReference>
<evidence type="ECO:0000259" key="10">
    <source>
        <dbReference type="PROSITE" id="PS50157"/>
    </source>
</evidence>
<feature type="compositionally biased region" description="Low complexity" evidence="9">
    <location>
        <begin position="564"/>
        <end position="575"/>
    </location>
</feature>
<dbReference type="GO" id="GO:0005634">
    <property type="term" value="C:nucleus"/>
    <property type="evidence" value="ECO:0007669"/>
    <property type="project" value="UniProtKB-SubCell"/>
</dbReference>
<dbReference type="GeneTree" id="ENSGT00940000163074"/>
<dbReference type="FunFam" id="3.30.160.60:FF:000614">
    <property type="entry name" value="Zinc finger protein 142"/>
    <property type="match status" value="1"/>
</dbReference>
<feature type="domain" description="C2H2-type" evidence="10">
    <location>
        <begin position="396"/>
        <end position="424"/>
    </location>
</feature>
<feature type="domain" description="C2H2-type" evidence="10">
    <location>
        <begin position="106"/>
        <end position="133"/>
    </location>
</feature>
<dbReference type="STRING" id="99883.ENSTNIP00000018719"/>
<dbReference type="Pfam" id="PF23574">
    <property type="entry name" value="zf-C2H2_ZNF142_18"/>
    <property type="match status" value="1"/>
</dbReference>
<feature type="domain" description="C2H2-type" evidence="10">
    <location>
        <begin position="1282"/>
        <end position="1309"/>
    </location>
</feature>
<dbReference type="PANTHER" id="PTHR24379:SF121">
    <property type="entry name" value="C2H2-TYPE DOMAIN-CONTAINING PROTEIN"/>
    <property type="match status" value="1"/>
</dbReference>
<dbReference type="FunFam" id="3.30.160.60:FF:001657">
    <property type="entry name" value="Zinc finger protein 142"/>
    <property type="match status" value="1"/>
</dbReference>
<feature type="domain" description="C2H2-type" evidence="10">
    <location>
        <begin position="252"/>
        <end position="279"/>
    </location>
</feature>
<keyword evidence="3" id="KW-0677">Repeat</keyword>
<dbReference type="FunFam" id="3.30.160.60:FF:002117">
    <property type="entry name" value="Zinc finger protein 142"/>
    <property type="match status" value="1"/>
</dbReference>
<evidence type="ECO:0000256" key="5">
    <source>
        <dbReference type="ARBA" id="ARBA00022833"/>
    </source>
</evidence>
<feature type="domain" description="C2H2-type" evidence="10">
    <location>
        <begin position="1113"/>
        <end position="1140"/>
    </location>
</feature>
<organism evidence="11 12">
    <name type="scientific">Tetraodon nigroviridis</name>
    <name type="common">Spotted green pufferfish</name>
    <name type="synonym">Chelonodon nigroviridis</name>
    <dbReference type="NCBI Taxonomy" id="99883"/>
    <lineage>
        <taxon>Eukaryota</taxon>
        <taxon>Metazoa</taxon>
        <taxon>Chordata</taxon>
        <taxon>Craniata</taxon>
        <taxon>Vertebrata</taxon>
        <taxon>Euteleostomi</taxon>
        <taxon>Actinopterygii</taxon>
        <taxon>Neopterygii</taxon>
        <taxon>Teleostei</taxon>
        <taxon>Neoteleostei</taxon>
        <taxon>Acanthomorphata</taxon>
        <taxon>Eupercaria</taxon>
        <taxon>Tetraodontiformes</taxon>
        <taxon>Tetradontoidea</taxon>
        <taxon>Tetraodontidae</taxon>
        <taxon>Tetraodon</taxon>
    </lineage>
</organism>
<dbReference type="GO" id="GO:0008270">
    <property type="term" value="F:zinc ion binding"/>
    <property type="evidence" value="ECO:0007669"/>
    <property type="project" value="UniProtKB-KW"/>
</dbReference>
<feature type="compositionally biased region" description="Polar residues" evidence="9">
    <location>
        <begin position="576"/>
        <end position="596"/>
    </location>
</feature>
<dbReference type="FunFam" id="3.30.160.60:FF:002452">
    <property type="entry name" value="zinc finger protein 142 isoform X4"/>
    <property type="match status" value="1"/>
</dbReference>
<dbReference type="SUPFAM" id="SSF57667">
    <property type="entry name" value="beta-beta-alpha zinc fingers"/>
    <property type="match status" value="11"/>
</dbReference>
<dbReference type="SMART" id="SM00355">
    <property type="entry name" value="ZnF_C2H2"/>
    <property type="match status" value="33"/>
</dbReference>
<proteinExistence type="predicted"/>
<dbReference type="InterPro" id="IPR056438">
    <property type="entry name" value="Znf-C2H2_CTCF"/>
</dbReference>
<dbReference type="Pfam" id="PF00096">
    <property type="entry name" value="zf-C2H2"/>
    <property type="match status" value="1"/>
</dbReference>
<evidence type="ECO:0000256" key="2">
    <source>
        <dbReference type="ARBA" id="ARBA00022723"/>
    </source>
</evidence>
<dbReference type="GO" id="GO:0003677">
    <property type="term" value="F:DNA binding"/>
    <property type="evidence" value="ECO:0007669"/>
    <property type="project" value="UniProtKB-KW"/>
</dbReference>
<dbReference type="InterPro" id="IPR057828">
    <property type="entry name" value="Znf_C2H2_ZNF142_13th"/>
</dbReference>
<feature type="domain" description="C2H2-type" evidence="10">
    <location>
        <begin position="1225"/>
        <end position="1253"/>
    </location>
</feature>
<feature type="domain" description="C2H2-type" evidence="10">
    <location>
        <begin position="1141"/>
        <end position="1168"/>
    </location>
</feature>
<feature type="domain" description="C2H2-type" evidence="10">
    <location>
        <begin position="947"/>
        <end position="975"/>
    </location>
</feature>
<keyword evidence="2" id="KW-0479">Metal-binding</keyword>
<feature type="domain" description="C2H2-type" evidence="10">
    <location>
        <begin position="698"/>
        <end position="717"/>
    </location>
</feature>
<feature type="domain" description="C2H2-type" evidence="10">
    <location>
        <begin position="1005"/>
        <end position="1033"/>
    </location>
</feature>
<feature type="domain" description="C2H2-type" evidence="10">
    <location>
        <begin position="194"/>
        <end position="222"/>
    </location>
</feature>
<sequence length="1345" mass="154616">GYLAEGSEHIYHTHVCPKCRRCFKMRSHLQEHLHSHFPDPDLQCPTCKRYFSSKSKLRIHRLREAGEKLHQCHLCEYSAVERNAVRRHLLSVHVEEAGDILSNHIYPCPTCGQRFHHSRMLKAHMKTHNVQSETEQLVCFQQDCTFQISSPKELLQHTAEVHGFKAVECRHHACAAVFQTQEDMKAHYQTHLPYHCSHCDFCCSNKAEFFRHQRHGHPGKDKLGCDFCTFTTFNPVEFEQHLGHLHANEKIHRCSQCSYVTSHKRGLKRHALIHSGEKPHKCSVCDFRCRDVSYLSKHMLTHSDDKNFMCTECGYVTKWKHSLNVHMRKHAGDLRYQCDQCPYRSHRMDQLNCHKLRHQEKTLMCEICAFACKRKYELHSHMLTKHSGADKQLATLKCRYCSYTTSYRQALQNHENCKHTKLKEFRCALCQYSCFSNISLFLHKRKVHGYIPGDKVWLENYTAKEKGFYQKSLSTVEQLKQSTSKGPVPSYKEHSELSDSADPGVSKDRASDSHLDSADLSDFVSQQVVSEDTSGITPSVEGPEEFCTLVLTTFSASSLQTEDSNSTRTTPSSSSVNDNGSKPSDQKADLSTSLGQSDDAAMAEVVGETRRTPMKLYLIQIKQRLRTDAQASSFFSLSEKNQPLETKIGLDALKKHDKEQAENMVLEGRVQMLVVQNKDSVHCGKGSHVARSEGVLKYRCRACGARFKQKRGLDTHRAKKCSKPRGKRICTDSNDQEGGHKGADRVKDAALQSGYVEEGGKFKCKSRRFSSAATASAERHLPLCKRTENPVILEGDGDCRNQSAQSKKVVEGKRAPKVLAKHQKLSCPNCAFQCYRKKALASHAERGCLKPDEIQCSVCSFVARSKMSLHRHILQVHNKKKWSEANLKRLHCQHCSFTCKQKRCMSLHVGVKHKGARPYRCQYCCFSTTRRYRLQQHESLHTGIGRHGCATCNKTFGTLTKLRQHKVRVHDKRPTHFCSICDFSGYTPDDVRRHNFRCHSGELKHPCSHCNGKFSSEIALRYHCKRVHQLQGSFLCKQCDYTCSSAATLRTHQESQHLQTSSQESLKESLEVYQKKTLAHQCQLCPFATKTRKLLAQHVLSEHEDGPSEEKPLKCSTCGFACRHQLVLEQHLRSHRGSRLYKCTNCEYATRNKQKITWHIRIHTGEKPYSCELCTYTCADPSRLKLHMKVHKEEKKYLCTLCGYKCKWATQLKYHMTKHTGEKPYVCDECDYRTNRADALRAHRDTQHSEARPYVCEKCGKTFKTSFILKTHQHQHSNERPYVCGLCHKAFRWPAGLRHHFLSHTKQQPFRCGHCSYRAKQKFQVVKHLKRHHPDMSVEQGVVRD</sequence>
<dbReference type="FunCoup" id="H3DDX6">
    <property type="interactions" value="1407"/>
</dbReference>
<protein>
    <submittedName>
        <fullName evidence="11">Zinc finger protein 142</fullName>
    </submittedName>
</protein>
<dbReference type="Pfam" id="PF13909">
    <property type="entry name" value="zf-H2C2_5"/>
    <property type="match status" value="2"/>
</dbReference>
<dbReference type="OMA" id="ADCEYST"/>
<dbReference type="Proteomes" id="UP000007303">
    <property type="component" value="Unassembled WGS sequence"/>
</dbReference>
<keyword evidence="5" id="KW-0862">Zinc</keyword>
<feature type="region of interest" description="Disordered" evidence="9">
    <location>
        <begin position="558"/>
        <end position="601"/>
    </location>
</feature>
<feature type="domain" description="C2H2-type" evidence="10">
    <location>
        <begin position="280"/>
        <end position="307"/>
    </location>
</feature>
<accession>H3DDX6</accession>
<keyword evidence="12" id="KW-1185">Reference proteome</keyword>
<comment type="subcellular location">
    <subcellularLocation>
        <location evidence="1">Nucleus</location>
    </subcellularLocation>
</comment>
<dbReference type="PROSITE" id="PS50157">
    <property type="entry name" value="ZINC_FINGER_C2H2_2"/>
    <property type="match status" value="19"/>
</dbReference>
<dbReference type="PROSITE" id="PS00028">
    <property type="entry name" value="ZINC_FINGER_C2H2_1"/>
    <property type="match status" value="16"/>
</dbReference>
<feature type="region of interest" description="Disordered" evidence="9">
    <location>
        <begin position="724"/>
        <end position="744"/>
    </location>
</feature>
<evidence type="ECO:0000256" key="1">
    <source>
        <dbReference type="ARBA" id="ARBA00004123"/>
    </source>
</evidence>
<dbReference type="PANTHER" id="PTHR24379">
    <property type="entry name" value="KRAB AND ZINC FINGER DOMAIN-CONTAINING"/>
    <property type="match status" value="1"/>
</dbReference>
<reference evidence="11" key="2">
    <citation type="submission" date="2025-08" db="UniProtKB">
        <authorList>
            <consortium name="Ensembl"/>
        </authorList>
    </citation>
    <scope>IDENTIFICATION</scope>
</reference>
<feature type="domain" description="C2H2-type" evidence="10">
    <location>
        <begin position="42"/>
        <end position="69"/>
    </location>
</feature>
<feature type="domain" description="C2H2-type" evidence="10">
    <location>
        <begin position="1169"/>
        <end position="1196"/>
    </location>
</feature>
<evidence type="ECO:0000256" key="3">
    <source>
        <dbReference type="ARBA" id="ARBA00022737"/>
    </source>
</evidence>
<evidence type="ECO:0000256" key="9">
    <source>
        <dbReference type="SAM" id="MobiDB-lite"/>
    </source>
</evidence>
<dbReference type="InterPro" id="IPR036236">
    <property type="entry name" value="Znf_C2H2_sf"/>
</dbReference>
<keyword evidence="6" id="KW-0238">DNA-binding</keyword>
<evidence type="ECO:0000313" key="11">
    <source>
        <dbReference type="Ensembl" id="ENSTNIP00000018719.1"/>
    </source>
</evidence>
<evidence type="ECO:0000313" key="12">
    <source>
        <dbReference type="Proteomes" id="UP000007303"/>
    </source>
</evidence>
<keyword evidence="4 8" id="KW-0863">Zinc-finger</keyword>
<dbReference type="Ensembl" id="ENSTNIT00000018946.1">
    <property type="protein sequence ID" value="ENSTNIP00000018719.1"/>
    <property type="gene ID" value="ENSTNIG00000015645.1"/>
</dbReference>
<feature type="domain" description="C2H2-type" evidence="10">
    <location>
        <begin position="919"/>
        <end position="943"/>
    </location>
</feature>
<feature type="domain" description="C2H2-type" evidence="10">
    <location>
        <begin position="14"/>
        <end position="41"/>
    </location>
</feature>
<evidence type="ECO:0000256" key="6">
    <source>
        <dbReference type="ARBA" id="ARBA00023125"/>
    </source>
</evidence>